<dbReference type="RefSeq" id="WP_078697210.1">
    <property type="nucleotide sequence ID" value="NZ_FUYH01000019.1"/>
</dbReference>
<dbReference type="Proteomes" id="UP000190105">
    <property type="component" value="Unassembled WGS sequence"/>
</dbReference>
<dbReference type="STRING" id="1147123.SAMN05443428_1192"/>
<feature type="transmembrane region" description="Helical" evidence="1">
    <location>
        <begin position="12"/>
        <end position="32"/>
    </location>
</feature>
<reference evidence="3" key="1">
    <citation type="submission" date="2017-02" db="EMBL/GenBank/DDBJ databases">
        <authorList>
            <person name="Varghese N."/>
            <person name="Submissions S."/>
        </authorList>
    </citation>
    <scope>NUCLEOTIDE SEQUENCE [LARGE SCALE GENOMIC DNA]</scope>
    <source>
        <strain evidence="3">USBA 833</strain>
    </source>
</reference>
<keyword evidence="1" id="KW-0472">Membrane</keyword>
<accession>A0A1T4Y1H2</accession>
<feature type="transmembrane region" description="Helical" evidence="1">
    <location>
        <begin position="68"/>
        <end position="91"/>
    </location>
</feature>
<evidence type="ECO:0000313" key="3">
    <source>
        <dbReference type="Proteomes" id="UP000190105"/>
    </source>
</evidence>
<proteinExistence type="predicted"/>
<gene>
    <name evidence="2" type="ORF">SAMN05443428_1192</name>
</gene>
<organism evidence="2 3">
    <name type="scientific">Caloramator quimbayensis</name>
    <dbReference type="NCBI Taxonomy" id="1147123"/>
    <lineage>
        <taxon>Bacteria</taxon>
        <taxon>Bacillati</taxon>
        <taxon>Bacillota</taxon>
        <taxon>Clostridia</taxon>
        <taxon>Eubacteriales</taxon>
        <taxon>Clostridiaceae</taxon>
        <taxon>Caloramator</taxon>
    </lineage>
</organism>
<sequence>MEYKSKRQQIFRAALLIISIPILFESFLDIRISSPKNAALYLLTLIVAVVISTMGIKIGKMYIELNDAIFAFVFFNFGMKNAIVFLFASWFLTYLIDEKIYMHHKEISRHIANLSMFTISSYIASQIMNYFFRDFAAKFQ</sequence>
<protein>
    <submittedName>
        <fullName evidence="2">Uncharacterized protein</fullName>
    </submittedName>
</protein>
<evidence type="ECO:0000313" key="2">
    <source>
        <dbReference type="EMBL" id="SKA95642.1"/>
    </source>
</evidence>
<name>A0A1T4Y1H2_9CLOT</name>
<dbReference type="AlphaFoldDB" id="A0A1T4Y1H2"/>
<feature type="transmembrane region" description="Helical" evidence="1">
    <location>
        <begin position="38"/>
        <end position="56"/>
    </location>
</feature>
<dbReference type="EMBL" id="FUYH01000019">
    <property type="protein sequence ID" value="SKA95642.1"/>
    <property type="molecule type" value="Genomic_DNA"/>
</dbReference>
<keyword evidence="1" id="KW-1133">Transmembrane helix</keyword>
<evidence type="ECO:0000256" key="1">
    <source>
        <dbReference type="SAM" id="Phobius"/>
    </source>
</evidence>
<feature type="transmembrane region" description="Helical" evidence="1">
    <location>
        <begin position="111"/>
        <end position="132"/>
    </location>
</feature>
<keyword evidence="3" id="KW-1185">Reference proteome</keyword>
<keyword evidence="1" id="KW-0812">Transmembrane</keyword>